<name>A0A512DTI2_9PROT</name>
<keyword evidence="3 7" id="KW-0479">Metal-binding</keyword>
<keyword evidence="12" id="KW-1185">Reference proteome</keyword>
<dbReference type="Proteomes" id="UP000321523">
    <property type="component" value="Unassembled WGS sequence"/>
</dbReference>
<dbReference type="RefSeq" id="WP_052831350.1">
    <property type="nucleotide sequence ID" value="NZ_BJYZ01000018.1"/>
</dbReference>
<evidence type="ECO:0000259" key="10">
    <source>
        <dbReference type="PROSITE" id="PS51007"/>
    </source>
</evidence>
<evidence type="ECO:0000313" key="12">
    <source>
        <dbReference type="Proteomes" id="UP000321523"/>
    </source>
</evidence>
<dbReference type="Pfam" id="PF03150">
    <property type="entry name" value="CCP_MauG"/>
    <property type="match status" value="1"/>
</dbReference>
<keyword evidence="2 7" id="KW-0349">Heme</keyword>
<evidence type="ECO:0000256" key="2">
    <source>
        <dbReference type="ARBA" id="ARBA00022617"/>
    </source>
</evidence>
<feature type="region of interest" description="Disordered" evidence="8">
    <location>
        <begin position="53"/>
        <end position="77"/>
    </location>
</feature>
<evidence type="ECO:0000256" key="5">
    <source>
        <dbReference type="ARBA" id="ARBA00023002"/>
    </source>
</evidence>
<dbReference type="PROSITE" id="PS51007">
    <property type="entry name" value="CYTC"/>
    <property type="match status" value="1"/>
</dbReference>
<dbReference type="Gene3D" id="1.10.760.10">
    <property type="entry name" value="Cytochrome c-like domain"/>
    <property type="match status" value="2"/>
</dbReference>
<sequence length="721" mass="77600">MGNALVHRAFSSSAKLLAATAMIALWSIPSAAQTAPTDLGAGEIEIIDDIEETEPEDEVIDAAEPDERPLESLKGKAPPLPDLTGIIKNKSWAQAAGKALFWDQQLGSDTVACASCHFRAGADPRVTNQLNPGLNAGDKTFGSSAGTGLMASGQPAGPNITLKPEDFPFRKLLNPNNAKSQVLFDTNDVSASPGTYAGDYIGTIERPKQRPRATNTDRCKMTTDEVFNIAGHGTRKVEPRNTPSVINSVFYHRNFWDGRANNLFSGVGVFGRRDIRNDPAARLLVLKPDGSVALQNVRLDNASTASQAVGPLLSDFEMSCTSRAFADIGRKMMAQQALKLQAVHVEDSLFGVGSPIGDIVSASRIGLKYTYADMIRQSFAKRFWAAPGRYKFVTDADGSVGLANDPAGYTQMELNFPLFFGLSVMLYEATLISDDSPFDRGQLTALQKRGKELFEGKGKCIACHDGPLFSKAAHVSHDGKQPKLVERMAMGDGKTSLYDNGFYNIGVRPVQEDLGVGGTDPWGAPLSFSKQWVLGRKADSFLVDPCSFDVPFPGQETVGCSGGAVPSGINLRDERLAVNGAFKTPTLRNIALTPPYFHNGGQATLQQVMSFYNRGGDFSSPTKSPDITQLGLTAGEQDALVAFMQSLTDERVRCSRAPFDHPELLIPDGHKADTVKKDGRLADRLRVLNATGAAGYPANRCPANTGNLFDMARNINGFPIK</sequence>
<dbReference type="PANTHER" id="PTHR30600:SF10">
    <property type="entry name" value="BLL6722 PROTEIN"/>
    <property type="match status" value="1"/>
</dbReference>
<comment type="subcellular location">
    <subcellularLocation>
        <location evidence="1">Cell envelope</location>
    </subcellularLocation>
</comment>
<accession>A0A512DTI2</accession>
<dbReference type="PANTHER" id="PTHR30600">
    <property type="entry name" value="CYTOCHROME C PEROXIDASE-RELATED"/>
    <property type="match status" value="1"/>
</dbReference>
<reference evidence="11 12" key="1">
    <citation type="submission" date="2019-07" db="EMBL/GenBank/DDBJ databases">
        <title>Whole genome shotgun sequence of Skermanella aerolata NBRC 106429.</title>
        <authorList>
            <person name="Hosoyama A."/>
            <person name="Uohara A."/>
            <person name="Ohji S."/>
            <person name="Ichikawa N."/>
        </authorList>
    </citation>
    <scope>NUCLEOTIDE SEQUENCE [LARGE SCALE GENOMIC DNA]</scope>
    <source>
        <strain evidence="11 12">NBRC 106429</strain>
    </source>
</reference>
<evidence type="ECO:0000313" key="11">
    <source>
        <dbReference type="EMBL" id="GEO39782.1"/>
    </source>
</evidence>
<keyword evidence="5" id="KW-0560">Oxidoreductase</keyword>
<dbReference type="AlphaFoldDB" id="A0A512DTI2"/>
<dbReference type="GO" id="GO:0020037">
    <property type="term" value="F:heme binding"/>
    <property type="evidence" value="ECO:0007669"/>
    <property type="project" value="InterPro"/>
</dbReference>
<keyword evidence="6 7" id="KW-0408">Iron</keyword>
<feature type="chain" id="PRO_5022236233" description="Cytochrome c domain-containing protein" evidence="9">
    <location>
        <begin position="33"/>
        <end position="721"/>
    </location>
</feature>
<dbReference type="InterPro" id="IPR036909">
    <property type="entry name" value="Cyt_c-like_dom_sf"/>
</dbReference>
<feature type="domain" description="Cytochrome c" evidence="10">
    <location>
        <begin position="445"/>
        <end position="648"/>
    </location>
</feature>
<dbReference type="GO" id="GO:0004130">
    <property type="term" value="F:cytochrome-c peroxidase activity"/>
    <property type="evidence" value="ECO:0007669"/>
    <property type="project" value="TreeGrafter"/>
</dbReference>
<proteinExistence type="predicted"/>
<protein>
    <recommendedName>
        <fullName evidence="10">Cytochrome c domain-containing protein</fullName>
    </recommendedName>
</protein>
<dbReference type="GO" id="GO:0046872">
    <property type="term" value="F:metal ion binding"/>
    <property type="evidence" value="ECO:0007669"/>
    <property type="project" value="UniProtKB-KW"/>
</dbReference>
<dbReference type="InterPro" id="IPR051395">
    <property type="entry name" value="Cytochrome_c_Peroxidase/MauG"/>
</dbReference>
<evidence type="ECO:0000256" key="6">
    <source>
        <dbReference type="ARBA" id="ARBA00023004"/>
    </source>
</evidence>
<comment type="caution">
    <text evidence="11">The sequence shown here is derived from an EMBL/GenBank/DDBJ whole genome shotgun (WGS) entry which is preliminary data.</text>
</comment>
<evidence type="ECO:0000256" key="4">
    <source>
        <dbReference type="ARBA" id="ARBA00022729"/>
    </source>
</evidence>
<dbReference type="GO" id="GO:0030313">
    <property type="term" value="C:cell envelope"/>
    <property type="evidence" value="ECO:0007669"/>
    <property type="project" value="UniProtKB-SubCell"/>
</dbReference>
<dbReference type="EMBL" id="BJYZ01000018">
    <property type="protein sequence ID" value="GEO39782.1"/>
    <property type="molecule type" value="Genomic_DNA"/>
</dbReference>
<evidence type="ECO:0000256" key="8">
    <source>
        <dbReference type="SAM" id="MobiDB-lite"/>
    </source>
</evidence>
<evidence type="ECO:0000256" key="7">
    <source>
        <dbReference type="PROSITE-ProRule" id="PRU00433"/>
    </source>
</evidence>
<feature type="compositionally biased region" description="Basic and acidic residues" evidence="8">
    <location>
        <begin position="65"/>
        <end position="74"/>
    </location>
</feature>
<evidence type="ECO:0000256" key="9">
    <source>
        <dbReference type="SAM" id="SignalP"/>
    </source>
</evidence>
<dbReference type="InterPro" id="IPR009056">
    <property type="entry name" value="Cyt_c-like_dom"/>
</dbReference>
<keyword evidence="4 9" id="KW-0732">Signal</keyword>
<organism evidence="11 12">
    <name type="scientific">Skermanella aerolata</name>
    <dbReference type="NCBI Taxonomy" id="393310"/>
    <lineage>
        <taxon>Bacteria</taxon>
        <taxon>Pseudomonadati</taxon>
        <taxon>Pseudomonadota</taxon>
        <taxon>Alphaproteobacteria</taxon>
        <taxon>Rhodospirillales</taxon>
        <taxon>Azospirillaceae</taxon>
        <taxon>Skermanella</taxon>
    </lineage>
</organism>
<evidence type="ECO:0000256" key="3">
    <source>
        <dbReference type="ARBA" id="ARBA00022723"/>
    </source>
</evidence>
<feature type="compositionally biased region" description="Acidic residues" evidence="8">
    <location>
        <begin position="53"/>
        <end position="64"/>
    </location>
</feature>
<dbReference type="GO" id="GO:0009055">
    <property type="term" value="F:electron transfer activity"/>
    <property type="evidence" value="ECO:0007669"/>
    <property type="project" value="InterPro"/>
</dbReference>
<gene>
    <name evidence="11" type="ORF">SAE02_39300</name>
</gene>
<dbReference type="InterPro" id="IPR004852">
    <property type="entry name" value="Di-haem_cyt_c_peroxidsae"/>
</dbReference>
<feature type="signal peptide" evidence="9">
    <location>
        <begin position="1"/>
        <end position="32"/>
    </location>
</feature>
<evidence type="ECO:0000256" key="1">
    <source>
        <dbReference type="ARBA" id="ARBA00004196"/>
    </source>
</evidence>
<dbReference type="SUPFAM" id="SSF46626">
    <property type="entry name" value="Cytochrome c"/>
    <property type="match status" value="2"/>
</dbReference>